<evidence type="ECO:0000313" key="3">
    <source>
        <dbReference type="Proteomes" id="UP001237642"/>
    </source>
</evidence>
<dbReference type="GO" id="GO:0016787">
    <property type="term" value="F:hydrolase activity"/>
    <property type="evidence" value="ECO:0007669"/>
    <property type="project" value="InterPro"/>
</dbReference>
<dbReference type="PANTHER" id="PTHR17630:SF44">
    <property type="entry name" value="PROTEIN AIM2"/>
    <property type="match status" value="1"/>
</dbReference>
<dbReference type="AlphaFoldDB" id="A0AAD8J9I3"/>
<accession>A0AAD8J9I3</accession>
<reference evidence="2" key="1">
    <citation type="submission" date="2023-02" db="EMBL/GenBank/DDBJ databases">
        <title>Genome of toxic invasive species Heracleum sosnowskyi carries increased number of genes despite the absence of recent whole-genome duplications.</title>
        <authorList>
            <person name="Schelkunov M."/>
            <person name="Shtratnikova V."/>
            <person name="Makarenko M."/>
            <person name="Klepikova A."/>
            <person name="Omelchenko D."/>
            <person name="Novikova G."/>
            <person name="Obukhova E."/>
            <person name="Bogdanov V."/>
            <person name="Penin A."/>
            <person name="Logacheva M."/>
        </authorList>
    </citation>
    <scope>NUCLEOTIDE SEQUENCE</scope>
    <source>
        <strain evidence="2">Hsosn_3</strain>
        <tissue evidence="2">Leaf</tissue>
    </source>
</reference>
<organism evidence="2 3">
    <name type="scientific">Heracleum sosnowskyi</name>
    <dbReference type="NCBI Taxonomy" id="360622"/>
    <lineage>
        <taxon>Eukaryota</taxon>
        <taxon>Viridiplantae</taxon>
        <taxon>Streptophyta</taxon>
        <taxon>Embryophyta</taxon>
        <taxon>Tracheophyta</taxon>
        <taxon>Spermatophyta</taxon>
        <taxon>Magnoliopsida</taxon>
        <taxon>eudicotyledons</taxon>
        <taxon>Gunneridae</taxon>
        <taxon>Pentapetalae</taxon>
        <taxon>asterids</taxon>
        <taxon>campanulids</taxon>
        <taxon>Apiales</taxon>
        <taxon>Apiaceae</taxon>
        <taxon>Apioideae</taxon>
        <taxon>apioid superclade</taxon>
        <taxon>Tordylieae</taxon>
        <taxon>Tordyliinae</taxon>
        <taxon>Heracleum</taxon>
    </lineage>
</organism>
<dbReference type="SUPFAM" id="SSF53474">
    <property type="entry name" value="alpha/beta-Hydrolases"/>
    <property type="match status" value="1"/>
</dbReference>
<dbReference type="Gene3D" id="3.40.50.1820">
    <property type="entry name" value="alpha/beta hydrolase"/>
    <property type="match status" value="1"/>
</dbReference>
<dbReference type="Proteomes" id="UP001237642">
    <property type="component" value="Unassembled WGS sequence"/>
</dbReference>
<sequence>MLGPQCCENPPNFSSGGWGEGSVVELCGLKTYISGSSSSSTFAVLLISDVHGYEAPKLRKLADKVASAGYYVVVPDFFDGEYFRAPGDKRSLADWVNSHPTAKGVEDAKPIIQALKKQGISEVGAAGFCWGGKVVAELAKSDHIQAAVLLHPAMVTVDDIKEVRVAIAVLGAEFDNLSPPELLKQFEPVLSTKPKVDSYVKIFHGTKHGWTTRYKDEDKMEVESAEEAHKELITWFNKHLKLKRIAKI</sequence>
<dbReference type="PANTHER" id="PTHR17630">
    <property type="entry name" value="DIENELACTONE HYDROLASE"/>
    <property type="match status" value="1"/>
</dbReference>
<protein>
    <submittedName>
        <fullName evidence="2">DLH domain-containing protein</fullName>
    </submittedName>
</protein>
<comment type="caution">
    <text evidence="2">The sequence shown here is derived from an EMBL/GenBank/DDBJ whole genome shotgun (WGS) entry which is preliminary data.</text>
</comment>
<name>A0AAD8J9I3_9APIA</name>
<feature type="domain" description="Dienelactone hydrolase" evidence="1">
    <location>
        <begin position="30"/>
        <end position="239"/>
    </location>
</feature>
<dbReference type="EMBL" id="JAUIZM010000002">
    <property type="protein sequence ID" value="KAK1398983.1"/>
    <property type="molecule type" value="Genomic_DNA"/>
</dbReference>
<reference evidence="2" key="2">
    <citation type="submission" date="2023-05" db="EMBL/GenBank/DDBJ databases">
        <authorList>
            <person name="Schelkunov M.I."/>
        </authorList>
    </citation>
    <scope>NUCLEOTIDE SEQUENCE</scope>
    <source>
        <strain evidence="2">Hsosn_3</strain>
        <tissue evidence="2">Leaf</tissue>
    </source>
</reference>
<evidence type="ECO:0000259" key="1">
    <source>
        <dbReference type="Pfam" id="PF01738"/>
    </source>
</evidence>
<proteinExistence type="predicted"/>
<dbReference type="InterPro" id="IPR029058">
    <property type="entry name" value="AB_hydrolase_fold"/>
</dbReference>
<gene>
    <name evidence="2" type="ORF">POM88_008846</name>
</gene>
<dbReference type="InterPro" id="IPR002925">
    <property type="entry name" value="Dienelactn_hydro"/>
</dbReference>
<evidence type="ECO:0000313" key="2">
    <source>
        <dbReference type="EMBL" id="KAK1398983.1"/>
    </source>
</evidence>
<keyword evidence="3" id="KW-1185">Reference proteome</keyword>
<dbReference type="Pfam" id="PF01738">
    <property type="entry name" value="DLH"/>
    <property type="match status" value="1"/>
</dbReference>